<dbReference type="Proteomes" id="UP001597052">
    <property type="component" value="Unassembled WGS sequence"/>
</dbReference>
<comment type="caution">
    <text evidence="2">The sequence shown here is derived from an EMBL/GenBank/DDBJ whole genome shotgun (WGS) entry which is preliminary data.</text>
</comment>
<keyword evidence="3" id="KW-1185">Reference proteome</keyword>
<dbReference type="RefSeq" id="WP_256395436.1">
    <property type="nucleotide sequence ID" value="NZ_JANHDJ010000002.1"/>
</dbReference>
<organism evidence="2 3">
    <name type="scientific">Halohasta litorea</name>
    <dbReference type="NCBI Taxonomy" id="869891"/>
    <lineage>
        <taxon>Archaea</taxon>
        <taxon>Methanobacteriati</taxon>
        <taxon>Methanobacteriota</taxon>
        <taxon>Stenosarchaea group</taxon>
        <taxon>Halobacteria</taxon>
        <taxon>Halobacteriales</taxon>
        <taxon>Haloferacaceae</taxon>
        <taxon>Halohasta</taxon>
    </lineage>
</organism>
<sequence>MTKDEYSYSAKFIGSLFDTPALHRFREDFRLIIEKTDRFQNWDDDKATLRRQIIDGRDAARNSRIHLYSDFIGIVGAVLSLIPSSPFSVLTAIAGLLFILLGRIQQGMVEILVYDDPYDERQINRLKFMSAWNRGAMGTWKSYLILIIGPLIRFEFAGYLVALLIIDAEVNE</sequence>
<accession>A0ABD6D879</accession>
<evidence type="ECO:0000313" key="2">
    <source>
        <dbReference type="EMBL" id="MFD1642193.1"/>
    </source>
</evidence>
<evidence type="ECO:0000256" key="1">
    <source>
        <dbReference type="SAM" id="Phobius"/>
    </source>
</evidence>
<protein>
    <submittedName>
        <fullName evidence="2">Uncharacterized protein</fullName>
    </submittedName>
</protein>
<evidence type="ECO:0000313" key="3">
    <source>
        <dbReference type="Proteomes" id="UP001597052"/>
    </source>
</evidence>
<dbReference type="EMBL" id="JBHUDM010000002">
    <property type="protein sequence ID" value="MFD1642193.1"/>
    <property type="molecule type" value="Genomic_DNA"/>
</dbReference>
<gene>
    <name evidence="2" type="ORF">ACFSBW_09950</name>
</gene>
<dbReference type="AlphaFoldDB" id="A0ABD6D879"/>
<reference evidence="2 3" key="1">
    <citation type="journal article" date="2019" name="Int. J. Syst. Evol. Microbiol.">
        <title>The Global Catalogue of Microorganisms (GCM) 10K type strain sequencing project: providing services to taxonomists for standard genome sequencing and annotation.</title>
        <authorList>
            <consortium name="The Broad Institute Genomics Platform"/>
            <consortium name="The Broad Institute Genome Sequencing Center for Infectious Disease"/>
            <person name="Wu L."/>
            <person name="Ma J."/>
        </authorList>
    </citation>
    <scope>NUCLEOTIDE SEQUENCE [LARGE SCALE GENOMIC DNA]</scope>
    <source>
        <strain evidence="2 3">CGMCC 1.10593</strain>
    </source>
</reference>
<feature type="transmembrane region" description="Helical" evidence="1">
    <location>
        <begin position="143"/>
        <end position="166"/>
    </location>
</feature>
<keyword evidence="1" id="KW-1133">Transmembrane helix</keyword>
<keyword evidence="1" id="KW-0472">Membrane</keyword>
<feature type="transmembrane region" description="Helical" evidence="1">
    <location>
        <begin position="71"/>
        <end position="101"/>
    </location>
</feature>
<keyword evidence="1" id="KW-0812">Transmembrane</keyword>
<name>A0ABD6D879_9EURY</name>
<proteinExistence type="predicted"/>